<dbReference type="InterPro" id="IPR051043">
    <property type="entry name" value="Sulfatase_Mod_Factor_Kinase"/>
</dbReference>
<dbReference type="SUPFAM" id="SSF56436">
    <property type="entry name" value="C-type lectin-like"/>
    <property type="match status" value="1"/>
</dbReference>
<protein>
    <submittedName>
        <fullName evidence="3">Formylglycine-generating enzyme family protein</fullName>
    </submittedName>
</protein>
<organism evidence="3 4">
    <name type="scientific">Oceanipulchritudo coccoides</name>
    <dbReference type="NCBI Taxonomy" id="2706888"/>
    <lineage>
        <taxon>Bacteria</taxon>
        <taxon>Pseudomonadati</taxon>
        <taxon>Verrucomicrobiota</taxon>
        <taxon>Opitutia</taxon>
        <taxon>Puniceicoccales</taxon>
        <taxon>Oceanipulchritudinaceae</taxon>
        <taxon>Oceanipulchritudo</taxon>
    </lineage>
</organism>
<dbReference type="InterPro" id="IPR016187">
    <property type="entry name" value="CTDL_fold"/>
</dbReference>
<keyword evidence="1" id="KW-0732">Signal</keyword>
<feature type="chain" id="PRO_5025665979" evidence="1">
    <location>
        <begin position="22"/>
        <end position="478"/>
    </location>
</feature>
<proteinExistence type="predicted"/>
<dbReference type="InterPro" id="IPR042095">
    <property type="entry name" value="SUMF_sf"/>
</dbReference>
<dbReference type="Proteomes" id="UP000478417">
    <property type="component" value="Unassembled WGS sequence"/>
</dbReference>
<feature type="signal peptide" evidence="1">
    <location>
        <begin position="1"/>
        <end position="21"/>
    </location>
</feature>
<evidence type="ECO:0000256" key="1">
    <source>
        <dbReference type="SAM" id="SignalP"/>
    </source>
</evidence>
<dbReference type="PANTHER" id="PTHR23150">
    <property type="entry name" value="SULFATASE MODIFYING FACTOR 1, 2"/>
    <property type="match status" value="1"/>
</dbReference>
<accession>A0A6B2LYR4</accession>
<name>A0A6B2LYR4_9BACT</name>
<dbReference type="InterPro" id="IPR005532">
    <property type="entry name" value="SUMF_dom"/>
</dbReference>
<dbReference type="Pfam" id="PF03781">
    <property type="entry name" value="FGE-sulfatase"/>
    <property type="match status" value="1"/>
</dbReference>
<comment type="caution">
    <text evidence="3">The sequence shown here is derived from an EMBL/GenBank/DDBJ whole genome shotgun (WGS) entry which is preliminary data.</text>
</comment>
<dbReference type="EMBL" id="JAAGNX010000001">
    <property type="protein sequence ID" value="NDV61074.1"/>
    <property type="molecule type" value="Genomic_DNA"/>
</dbReference>
<reference evidence="3 4" key="1">
    <citation type="submission" date="2020-02" db="EMBL/GenBank/DDBJ databases">
        <title>Albibacoteraceae fam. nov., the first described family within the subdivision 4 Verrucomicrobia.</title>
        <authorList>
            <person name="Xi F."/>
        </authorList>
    </citation>
    <scope>NUCLEOTIDE SEQUENCE [LARGE SCALE GENOMIC DNA]</scope>
    <source>
        <strain evidence="3 4">CK1056</strain>
    </source>
</reference>
<evidence type="ECO:0000313" key="4">
    <source>
        <dbReference type="Proteomes" id="UP000478417"/>
    </source>
</evidence>
<sequence length="478" mass="51610">MKPILYALLFACFSATAQLNAAVPSQIHYQGRLTDAQGDPVNATVSMTVRMYDAASGGTLLYEEVIGSVELADGVYSFSFGEAGTRTTSGSEVILTTNGVNQFFAGTLNVSPIDGTVAVSDGVYNWSQSGGSSSTDFSVSYTHATKAVQVTYLAGIPEAGLDLTATYDFIDISEIFASMTASEHWLALMVDGLEADIRTRLLAVPYAMKARESADAQVLAAKMESLLSELRANNLIAPANFVIVEGGTLVSSNELNGTVVDTFYIGKHEVTWGEWQEVRVWATANGYDSYSVGAGCAEDHPVHSVSWYDVVKWCNAKSEQEGLTPVYTVSGATYKSGWPFPTTIVQDLTASGYRLPLEAEWEFAARGGNQSNGYTYSGSNDLIAVGWYYDNSGGAACNLLEDRGTWPVGQKAANELGLHEMSGNVLEWCWDANGSSRRRRGGNWNDAASECTVSYRWQNSPDFTSNRIGFRLARSPGR</sequence>
<feature type="domain" description="Sulfatase-modifying factor enzyme-like" evidence="2">
    <location>
        <begin position="258"/>
        <end position="474"/>
    </location>
</feature>
<keyword evidence="4" id="KW-1185">Reference proteome</keyword>
<dbReference type="RefSeq" id="WP_163961669.1">
    <property type="nucleotide sequence ID" value="NZ_JAAGNX010000001.1"/>
</dbReference>
<dbReference type="AlphaFoldDB" id="A0A6B2LYR4"/>
<dbReference type="Gene3D" id="3.90.1580.10">
    <property type="entry name" value="paralog of FGE (formylglycine-generating enzyme)"/>
    <property type="match status" value="1"/>
</dbReference>
<gene>
    <name evidence="3" type="ORF">G0Q06_01280</name>
</gene>
<dbReference type="PANTHER" id="PTHR23150:SF19">
    <property type="entry name" value="FORMYLGLYCINE-GENERATING ENZYME"/>
    <property type="match status" value="1"/>
</dbReference>
<dbReference type="GO" id="GO:0120147">
    <property type="term" value="F:formylglycine-generating oxidase activity"/>
    <property type="evidence" value="ECO:0007669"/>
    <property type="project" value="TreeGrafter"/>
</dbReference>
<evidence type="ECO:0000313" key="3">
    <source>
        <dbReference type="EMBL" id="NDV61074.1"/>
    </source>
</evidence>
<evidence type="ECO:0000259" key="2">
    <source>
        <dbReference type="Pfam" id="PF03781"/>
    </source>
</evidence>